<proteinExistence type="predicted"/>
<reference evidence="2" key="1">
    <citation type="journal article" date="2013" name="Ind. Biotechnol.">
        <title>Comparative genomics analysis of Trichoderma reesei strains.</title>
        <authorList>
            <person name="Koike H."/>
            <person name="Aerts A."/>
            <person name="LaButti K."/>
            <person name="Grigoriev I.V."/>
            <person name="Baker S.E."/>
        </authorList>
    </citation>
    <scope>NUCLEOTIDE SEQUENCE [LARGE SCALE GENOMIC DNA]</scope>
    <source>
        <strain evidence="2">ATCC 56765 / BCRC 32924 / NRRL 11460 / Rut C-30</strain>
    </source>
</reference>
<dbReference type="EMBL" id="KI911162">
    <property type="protein sequence ID" value="ETR98427.1"/>
    <property type="molecule type" value="Genomic_DNA"/>
</dbReference>
<dbReference type="Proteomes" id="UP000024376">
    <property type="component" value="Unassembled WGS sequence"/>
</dbReference>
<dbReference type="HOGENOM" id="CLU_2777718_0_0_1"/>
<gene>
    <name evidence="1" type="ORF">M419DRAFT_138831</name>
</gene>
<name>A0A024S035_HYPJR</name>
<protein>
    <submittedName>
        <fullName evidence="1">Uncharacterized protein</fullName>
    </submittedName>
</protein>
<accession>A0A024S035</accession>
<dbReference type="AlphaFoldDB" id="A0A024S035"/>
<sequence>MRRKRRVRIRRATEMLVSPRKAASHDIPSVTSIYAVIQCWPLGGEPGSWPSGYDTLYTSESSTSSGQTF</sequence>
<evidence type="ECO:0000313" key="1">
    <source>
        <dbReference type="EMBL" id="ETR98427.1"/>
    </source>
</evidence>
<dbReference type="KEGG" id="trr:M419DRAFT_138831"/>
<evidence type="ECO:0000313" key="2">
    <source>
        <dbReference type="Proteomes" id="UP000024376"/>
    </source>
</evidence>
<organism evidence="1 2">
    <name type="scientific">Hypocrea jecorina (strain ATCC 56765 / BCRC 32924 / NRRL 11460 / Rut C-30)</name>
    <name type="common">Trichoderma reesei</name>
    <dbReference type="NCBI Taxonomy" id="1344414"/>
    <lineage>
        <taxon>Eukaryota</taxon>
        <taxon>Fungi</taxon>
        <taxon>Dikarya</taxon>
        <taxon>Ascomycota</taxon>
        <taxon>Pezizomycotina</taxon>
        <taxon>Sordariomycetes</taxon>
        <taxon>Hypocreomycetidae</taxon>
        <taxon>Hypocreales</taxon>
        <taxon>Hypocreaceae</taxon>
        <taxon>Trichoderma</taxon>
    </lineage>
</organism>